<feature type="non-terminal residue" evidence="9">
    <location>
        <position position="404"/>
    </location>
</feature>
<dbReference type="InterPro" id="IPR036390">
    <property type="entry name" value="WH_DNA-bd_sf"/>
</dbReference>
<protein>
    <recommendedName>
        <fullName evidence="11">HTH La-type RNA-binding domain-containing protein</fullName>
    </recommendedName>
</protein>
<feature type="compositionally biased region" description="Basic and acidic residues" evidence="5">
    <location>
        <begin position="229"/>
        <end position="240"/>
    </location>
</feature>
<dbReference type="InterPro" id="IPR012677">
    <property type="entry name" value="Nucleotide-bd_a/b_plait_sf"/>
</dbReference>
<dbReference type="Proteomes" id="UP000095751">
    <property type="component" value="Unassembled WGS sequence"/>
</dbReference>
<feature type="region of interest" description="Disordered" evidence="5">
    <location>
        <begin position="187"/>
        <end position="212"/>
    </location>
</feature>
<dbReference type="InParanoid" id="A0A1E7F5Q8"/>
<dbReference type="EMBL" id="KV784361">
    <property type="protein sequence ID" value="OEU13469.1"/>
    <property type="molecule type" value="Genomic_DNA"/>
</dbReference>
<dbReference type="Gene3D" id="3.30.70.330">
    <property type="match status" value="2"/>
</dbReference>
<dbReference type="GO" id="GO:0006396">
    <property type="term" value="P:RNA processing"/>
    <property type="evidence" value="ECO:0007669"/>
    <property type="project" value="InterPro"/>
</dbReference>
<keyword evidence="3" id="KW-0539">Nucleus</keyword>
<evidence type="ECO:0008006" key="11">
    <source>
        <dbReference type="Google" id="ProtNLM"/>
    </source>
</evidence>
<dbReference type="InterPro" id="IPR035979">
    <property type="entry name" value="RBD_domain_sf"/>
</dbReference>
<dbReference type="InterPro" id="IPR000504">
    <property type="entry name" value="RRM_dom"/>
</dbReference>
<dbReference type="SUPFAM" id="SSF46785">
    <property type="entry name" value="Winged helix' DNA-binding domain"/>
    <property type="match status" value="1"/>
</dbReference>
<dbReference type="KEGG" id="fcy:FRACYDRAFT_148516"/>
<keyword evidence="10" id="KW-1185">Reference proteome</keyword>
<feature type="region of interest" description="Disordered" evidence="5">
    <location>
        <begin position="372"/>
        <end position="404"/>
    </location>
</feature>
<organism evidence="9 10">
    <name type="scientific">Fragilariopsis cylindrus CCMP1102</name>
    <dbReference type="NCBI Taxonomy" id="635003"/>
    <lineage>
        <taxon>Eukaryota</taxon>
        <taxon>Sar</taxon>
        <taxon>Stramenopiles</taxon>
        <taxon>Ochrophyta</taxon>
        <taxon>Bacillariophyta</taxon>
        <taxon>Bacillariophyceae</taxon>
        <taxon>Bacillariophycidae</taxon>
        <taxon>Bacillariales</taxon>
        <taxon>Bacillariaceae</taxon>
        <taxon>Fragilariopsis</taxon>
    </lineage>
</organism>
<feature type="domain" description="XRRM" evidence="8">
    <location>
        <begin position="264"/>
        <end position="403"/>
    </location>
</feature>
<comment type="subcellular location">
    <subcellularLocation>
        <location evidence="1">Nucleus</location>
    </subcellularLocation>
</comment>
<reference evidence="9 10" key="1">
    <citation type="submission" date="2016-09" db="EMBL/GenBank/DDBJ databases">
        <title>Extensive genetic diversity and differential bi-allelic expression allows diatom success in the polar Southern Ocean.</title>
        <authorList>
            <consortium name="DOE Joint Genome Institute"/>
            <person name="Mock T."/>
            <person name="Otillar R.P."/>
            <person name="Strauss J."/>
            <person name="Dupont C."/>
            <person name="Frickenhaus S."/>
            <person name="Maumus F."/>
            <person name="Mcmullan M."/>
            <person name="Sanges R."/>
            <person name="Schmutz J."/>
            <person name="Toseland A."/>
            <person name="Valas R."/>
            <person name="Veluchamy A."/>
            <person name="Ward B.J."/>
            <person name="Allen A."/>
            <person name="Barry K."/>
            <person name="Falciatore A."/>
            <person name="Ferrante M."/>
            <person name="Fortunato A.E."/>
            <person name="Gloeckner G."/>
            <person name="Gruber A."/>
            <person name="Hipkin R."/>
            <person name="Janech M."/>
            <person name="Kroth P."/>
            <person name="Leese F."/>
            <person name="Lindquist E."/>
            <person name="Lyon B.R."/>
            <person name="Martin J."/>
            <person name="Mayer C."/>
            <person name="Parker M."/>
            <person name="Quesneville H."/>
            <person name="Raymond J."/>
            <person name="Uhlig C."/>
            <person name="Valentin K.U."/>
            <person name="Worden A.Z."/>
            <person name="Armbrust E.V."/>
            <person name="Bowler C."/>
            <person name="Green B."/>
            <person name="Moulton V."/>
            <person name="Van Oosterhout C."/>
            <person name="Grigoriev I."/>
        </authorList>
    </citation>
    <scope>NUCLEOTIDE SEQUENCE [LARGE SCALE GENOMIC DNA]</scope>
    <source>
        <strain evidence="9 10">CCMP1102</strain>
    </source>
</reference>
<sequence length="404" mass="45970">DDTKAIEAVKERLNFFFSDANVRQDLFIRRLLTKTDEKSVPVECLLRFNTVKRHTEDPKVVMQAAKELTDLLLVDEEKCTISRVVPFTDGMTNQNIPKSLYIKNLPMKEMGEGDNKSNQYDVNIDEIRTIFAKYGDVALVKLRFSTTPDDCDKKEDHRDKRSKRNKFPIGAVVVEFHKQEDLDKAADATLTTKNGEKVEPKEKTTLVESETRKSTSELDVMLLSEYVESRKEGKGKKSSDADSSNNKKRNEPEEKKEITKFTFDWKPGCVIQVRGLPDGCDREAMLSAVAKGLDISVDGVKTRKVYVDYSRGQKDGAIRFPEPSDSIAEISKKFNDGELTIMDTKLENALVLEGEEEKKYWDNFIEFKNKQIVQRHEEKRSHRGPPRGGNPRGGRGGNPRGGKR</sequence>
<dbReference type="OrthoDB" id="439993at2759"/>
<evidence type="ECO:0000259" key="8">
    <source>
        <dbReference type="PROSITE" id="PS51939"/>
    </source>
</evidence>
<proteinExistence type="predicted"/>
<evidence type="ECO:0000256" key="5">
    <source>
        <dbReference type="SAM" id="MobiDB-lite"/>
    </source>
</evidence>
<dbReference type="GO" id="GO:1990904">
    <property type="term" value="C:ribonucleoprotein complex"/>
    <property type="evidence" value="ECO:0007669"/>
    <property type="project" value="UniProtKB-UniRule"/>
</dbReference>
<dbReference type="PROSITE" id="PS50961">
    <property type="entry name" value="HTH_LA"/>
    <property type="match status" value="1"/>
</dbReference>
<dbReference type="PROSITE" id="PS50102">
    <property type="entry name" value="RRM"/>
    <property type="match status" value="1"/>
</dbReference>
<evidence type="ECO:0000256" key="1">
    <source>
        <dbReference type="ARBA" id="ARBA00004123"/>
    </source>
</evidence>
<evidence type="ECO:0000256" key="3">
    <source>
        <dbReference type="ARBA" id="ARBA00023242"/>
    </source>
</evidence>
<dbReference type="AlphaFoldDB" id="A0A1E7F5Q8"/>
<dbReference type="InterPro" id="IPR036388">
    <property type="entry name" value="WH-like_DNA-bd_sf"/>
</dbReference>
<feature type="domain" description="RRM" evidence="6">
    <location>
        <begin position="98"/>
        <end position="212"/>
    </location>
</feature>
<dbReference type="SMART" id="SM00715">
    <property type="entry name" value="LA"/>
    <property type="match status" value="1"/>
</dbReference>
<evidence type="ECO:0000256" key="4">
    <source>
        <dbReference type="PROSITE-ProRule" id="PRU00332"/>
    </source>
</evidence>
<feature type="non-terminal residue" evidence="9">
    <location>
        <position position="1"/>
    </location>
</feature>
<gene>
    <name evidence="9" type="ORF">FRACYDRAFT_148516</name>
</gene>
<name>A0A1E7F5Q8_9STRA</name>
<dbReference type="PROSITE" id="PS51939">
    <property type="entry name" value="XRRM"/>
    <property type="match status" value="1"/>
</dbReference>
<dbReference type="GO" id="GO:0005634">
    <property type="term" value="C:nucleus"/>
    <property type="evidence" value="ECO:0007669"/>
    <property type="project" value="UniProtKB-SubCell"/>
</dbReference>
<evidence type="ECO:0000259" key="6">
    <source>
        <dbReference type="PROSITE" id="PS50102"/>
    </source>
</evidence>
<evidence type="ECO:0000313" key="10">
    <source>
        <dbReference type="Proteomes" id="UP000095751"/>
    </source>
</evidence>
<accession>A0A1E7F5Q8</accession>
<evidence type="ECO:0000256" key="2">
    <source>
        <dbReference type="ARBA" id="ARBA00022884"/>
    </source>
</evidence>
<dbReference type="GO" id="GO:0003723">
    <property type="term" value="F:RNA binding"/>
    <property type="evidence" value="ECO:0007669"/>
    <property type="project" value="UniProtKB-UniRule"/>
</dbReference>
<feature type="compositionally biased region" description="Gly residues" evidence="5">
    <location>
        <begin position="386"/>
        <end position="404"/>
    </location>
</feature>
<dbReference type="Pfam" id="PF05383">
    <property type="entry name" value="La"/>
    <property type="match status" value="1"/>
</dbReference>
<dbReference type="InterPro" id="IPR002344">
    <property type="entry name" value="Lupus_La"/>
</dbReference>
<evidence type="ECO:0000313" key="9">
    <source>
        <dbReference type="EMBL" id="OEU13469.1"/>
    </source>
</evidence>
<dbReference type="PRINTS" id="PR00302">
    <property type="entry name" value="LUPUSLA"/>
</dbReference>
<feature type="domain" description="HTH La-type RNA-binding" evidence="7">
    <location>
        <begin position="1"/>
        <end position="91"/>
    </location>
</feature>
<dbReference type="SUPFAM" id="SSF54928">
    <property type="entry name" value="RNA-binding domain, RBD"/>
    <property type="match status" value="1"/>
</dbReference>
<feature type="region of interest" description="Disordered" evidence="5">
    <location>
        <begin position="229"/>
        <end position="255"/>
    </location>
</feature>
<dbReference type="InterPro" id="IPR045180">
    <property type="entry name" value="La_dom_prot"/>
</dbReference>
<dbReference type="CDD" id="cd00590">
    <property type="entry name" value="RRM_SF"/>
    <property type="match status" value="1"/>
</dbReference>
<dbReference type="InterPro" id="IPR014886">
    <property type="entry name" value="La_xRRM"/>
</dbReference>
<dbReference type="Pfam" id="PF08777">
    <property type="entry name" value="RRM_3"/>
    <property type="match status" value="1"/>
</dbReference>
<dbReference type="PANTHER" id="PTHR22792">
    <property type="entry name" value="LUPUS LA PROTEIN-RELATED"/>
    <property type="match status" value="1"/>
</dbReference>
<dbReference type="InterPro" id="IPR006630">
    <property type="entry name" value="La_HTH"/>
</dbReference>
<keyword evidence="2 4" id="KW-0694">RNA-binding</keyword>
<dbReference type="Gene3D" id="1.10.10.10">
    <property type="entry name" value="Winged helix-like DNA-binding domain superfamily/Winged helix DNA-binding domain"/>
    <property type="match status" value="1"/>
</dbReference>
<feature type="compositionally biased region" description="Basic and acidic residues" evidence="5">
    <location>
        <begin position="194"/>
        <end position="212"/>
    </location>
</feature>
<evidence type="ECO:0000259" key="7">
    <source>
        <dbReference type="PROSITE" id="PS50961"/>
    </source>
</evidence>